<evidence type="ECO:0000313" key="1">
    <source>
        <dbReference type="EMBL" id="KAJ5171746.1"/>
    </source>
</evidence>
<comment type="caution">
    <text evidence="1">The sequence shown here is derived from an EMBL/GenBank/DDBJ whole genome shotgun (WGS) entry which is preliminary data.</text>
</comment>
<organism evidence="1 2">
    <name type="scientific">Penicillium capsulatum</name>
    <dbReference type="NCBI Taxonomy" id="69766"/>
    <lineage>
        <taxon>Eukaryota</taxon>
        <taxon>Fungi</taxon>
        <taxon>Dikarya</taxon>
        <taxon>Ascomycota</taxon>
        <taxon>Pezizomycotina</taxon>
        <taxon>Eurotiomycetes</taxon>
        <taxon>Eurotiomycetidae</taxon>
        <taxon>Eurotiales</taxon>
        <taxon>Aspergillaceae</taxon>
        <taxon>Penicillium</taxon>
    </lineage>
</organism>
<gene>
    <name evidence="1" type="ORF">N7492_004339</name>
</gene>
<reference evidence="1" key="2">
    <citation type="journal article" date="2023" name="IMA Fungus">
        <title>Comparative genomic study of the Penicillium genus elucidates a diverse pangenome and 15 lateral gene transfer events.</title>
        <authorList>
            <person name="Petersen C."/>
            <person name="Sorensen T."/>
            <person name="Nielsen M.R."/>
            <person name="Sondergaard T.E."/>
            <person name="Sorensen J.L."/>
            <person name="Fitzpatrick D.A."/>
            <person name="Frisvad J.C."/>
            <person name="Nielsen K.L."/>
        </authorList>
    </citation>
    <scope>NUCLEOTIDE SEQUENCE</scope>
    <source>
        <strain evidence="1">IBT 21917</strain>
    </source>
</reference>
<name>A0A9W9LQM8_9EURO</name>
<dbReference type="AlphaFoldDB" id="A0A9W9LQM8"/>
<dbReference type="EMBL" id="JAPQKO010000003">
    <property type="protein sequence ID" value="KAJ5171746.1"/>
    <property type="molecule type" value="Genomic_DNA"/>
</dbReference>
<sequence length="241" mass="24371">MIASNLVKAGAVHLSECVRLIVVVVQAVLAGLGSSLDITKFDVIMPVPDDAAAELDAVADGLTRVLVPLLMSTDTWELSGTPEEYCQDSAGVVEALGSVLCPGVDKGLVAAGTELNVVVVGLILCPVPLLVSADPSELGGTPVPCDPVPGVTAEEGVDDPKLASPPLKHCWNASIQTGSPEGIEEALGVGVSIGEGATGRDMIGEEARGMDVIGEEAPGIGVAGEEGTDVWLVDTPVGFGE</sequence>
<dbReference type="Proteomes" id="UP001146351">
    <property type="component" value="Unassembled WGS sequence"/>
</dbReference>
<protein>
    <submittedName>
        <fullName evidence="1">Uncharacterized protein</fullName>
    </submittedName>
</protein>
<reference evidence="1" key="1">
    <citation type="submission" date="2022-11" db="EMBL/GenBank/DDBJ databases">
        <authorList>
            <person name="Petersen C."/>
        </authorList>
    </citation>
    <scope>NUCLEOTIDE SEQUENCE</scope>
    <source>
        <strain evidence="1">IBT 21917</strain>
    </source>
</reference>
<keyword evidence="2" id="KW-1185">Reference proteome</keyword>
<proteinExistence type="predicted"/>
<accession>A0A9W9LQM8</accession>
<evidence type="ECO:0000313" key="2">
    <source>
        <dbReference type="Proteomes" id="UP001146351"/>
    </source>
</evidence>